<dbReference type="GO" id="GO:0003677">
    <property type="term" value="F:DNA binding"/>
    <property type="evidence" value="ECO:0007669"/>
    <property type="project" value="UniProtKB-KW"/>
</dbReference>
<dbReference type="SUPFAM" id="SSF46785">
    <property type="entry name" value="Winged helix' DNA-binding domain"/>
    <property type="match status" value="1"/>
</dbReference>
<evidence type="ECO:0000256" key="1">
    <source>
        <dbReference type="ARBA" id="ARBA00023015"/>
    </source>
</evidence>
<dbReference type="InterPro" id="IPR036390">
    <property type="entry name" value="WH_DNA-bd_sf"/>
</dbReference>
<dbReference type="GO" id="GO:0003700">
    <property type="term" value="F:DNA-binding transcription factor activity"/>
    <property type="evidence" value="ECO:0007669"/>
    <property type="project" value="InterPro"/>
</dbReference>
<dbReference type="InterPro" id="IPR036388">
    <property type="entry name" value="WH-like_DNA-bd_sf"/>
</dbReference>
<sequence>MDQHTLGSLTWLRLMRFSNQSNQLSNDFLKRFQLTTAQFDVLMQIRTFQPLTQSELAEKVIVTQGGMSRMLARLEQDGYITRKQDWKTKTIVLSDKGKDILDIAMPAQLAFQTSFFKEALTDEELKTLYSLLTKVHKNSENKQLPPLS</sequence>
<dbReference type="PANTHER" id="PTHR42756">
    <property type="entry name" value="TRANSCRIPTIONAL REGULATOR, MARR"/>
    <property type="match status" value="1"/>
</dbReference>
<organism evidence="5 6">
    <name type="scientific">Candidatus Pristimantibacillus lignocellulolyticus</name>
    <dbReference type="NCBI Taxonomy" id="2994561"/>
    <lineage>
        <taxon>Bacteria</taxon>
        <taxon>Bacillati</taxon>
        <taxon>Bacillota</taxon>
        <taxon>Bacilli</taxon>
        <taxon>Bacillales</taxon>
        <taxon>Paenibacillaceae</taxon>
        <taxon>Candidatus Pristimantibacillus</taxon>
    </lineage>
</organism>
<keyword evidence="2" id="KW-0238">DNA-binding</keyword>
<dbReference type="InterPro" id="IPR011991">
    <property type="entry name" value="ArsR-like_HTH"/>
</dbReference>
<dbReference type="PROSITE" id="PS50995">
    <property type="entry name" value="HTH_MARR_2"/>
    <property type="match status" value="1"/>
</dbReference>
<evidence type="ECO:0000259" key="4">
    <source>
        <dbReference type="PROSITE" id="PS50995"/>
    </source>
</evidence>
<dbReference type="Pfam" id="PF01047">
    <property type="entry name" value="MarR"/>
    <property type="match status" value="1"/>
</dbReference>
<protein>
    <submittedName>
        <fullName evidence="5">MarR family transcriptional regulator</fullName>
    </submittedName>
</protein>
<evidence type="ECO:0000256" key="3">
    <source>
        <dbReference type="ARBA" id="ARBA00023163"/>
    </source>
</evidence>
<dbReference type="Proteomes" id="UP001056756">
    <property type="component" value="Chromosome"/>
</dbReference>
<evidence type="ECO:0000256" key="2">
    <source>
        <dbReference type="ARBA" id="ARBA00023125"/>
    </source>
</evidence>
<proteinExistence type="predicted"/>
<dbReference type="PANTHER" id="PTHR42756:SF1">
    <property type="entry name" value="TRANSCRIPTIONAL REPRESSOR OF EMRAB OPERON"/>
    <property type="match status" value="1"/>
</dbReference>
<evidence type="ECO:0000313" key="5">
    <source>
        <dbReference type="EMBL" id="URN96341.1"/>
    </source>
</evidence>
<dbReference type="InterPro" id="IPR000835">
    <property type="entry name" value="HTH_MarR-typ"/>
</dbReference>
<reference evidence="5" key="1">
    <citation type="submission" date="2022-05" db="EMBL/GenBank/DDBJ databases">
        <title>Novel bacterial taxa in a minimal lignocellulolytic consortium and its capacity to transform plastics disclosed by genome-resolved metagenomics.</title>
        <authorList>
            <person name="Rodriguez C.A.D."/>
            <person name="Diaz-Garcia L."/>
            <person name="Herrera K."/>
            <person name="Tarazona N.A."/>
            <person name="Sproer C."/>
            <person name="Overmann J."/>
            <person name="Jimenez D.J."/>
        </authorList>
    </citation>
    <scope>NUCLEOTIDE SEQUENCE</scope>
    <source>
        <strain evidence="5">MAG5</strain>
    </source>
</reference>
<dbReference type="CDD" id="cd00090">
    <property type="entry name" value="HTH_ARSR"/>
    <property type="match status" value="1"/>
</dbReference>
<dbReference type="EMBL" id="CP097899">
    <property type="protein sequence ID" value="URN96341.1"/>
    <property type="molecule type" value="Genomic_DNA"/>
</dbReference>
<dbReference type="PRINTS" id="PR00598">
    <property type="entry name" value="HTHMARR"/>
</dbReference>
<dbReference type="AlphaFoldDB" id="A0A9J6ZJF9"/>
<dbReference type="Gene3D" id="1.10.10.10">
    <property type="entry name" value="Winged helix-like DNA-binding domain superfamily/Winged helix DNA-binding domain"/>
    <property type="match status" value="1"/>
</dbReference>
<feature type="domain" description="HTH marR-type" evidence="4">
    <location>
        <begin position="1"/>
        <end position="137"/>
    </location>
</feature>
<accession>A0A9J6ZJF9</accession>
<dbReference type="SMART" id="SM00347">
    <property type="entry name" value="HTH_MARR"/>
    <property type="match status" value="1"/>
</dbReference>
<gene>
    <name evidence="5" type="ORF">NAG76_09045</name>
</gene>
<evidence type="ECO:0000313" key="6">
    <source>
        <dbReference type="Proteomes" id="UP001056756"/>
    </source>
</evidence>
<name>A0A9J6ZJF9_9BACL</name>
<dbReference type="KEGG" id="plig:NAG76_09045"/>
<keyword evidence="1" id="KW-0805">Transcription regulation</keyword>
<keyword evidence="3" id="KW-0804">Transcription</keyword>